<feature type="compositionally biased region" description="Polar residues" evidence="1">
    <location>
        <begin position="37"/>
        <end position="59"/>
    </location>
</feature>
<evidence type="ECO:0000313" key="3">
    <source>
        <dbReference type="Proteomes" id="UP000076532"/>
    </source>
</evidence>
<feature type="region of interest" description="Disordered" evidence="1">
    <location>
        <begin position="415"/>
        <end position="500"/>
    </location>
</feature>
<proteinExistence type="predicted"/>
<feature type="region of interest" description="Disordered" evidence="1">
    <location>
        <begin position="585"/>
        <end position="722"/>
    </location>
</feature>
<dbReference type="InterPro" id="IPR011009">
    <property type="entry name" value="Kinase-like_dom_sf"/>
</dbReference>
<reference evidence="2 3" key="1">
    <citation type="journal article" date="2016" name="Mol. Biol. Evol.">
        <title>Comparative Genomics of Early-Diverging Mushroom-Forming Fungi Provides Insights into the Origins of Lignocellulose Decay Capabilities.</title>
        <authorList>
            <person name="Nagy L.G."/>
            <person name="Riley R."/>
            <person name="Tritt A."/>
            <person name="Adam C."/>
            <person name="Daum C."/>
            <person name="Floudas D."/>
            <person name="Sun H."/>
            <person name="Yadav J.S."/>
            <person name="Pangilinan J."/>
            <person name="Larsson K.H."/>
            <person name="Matsuura K."/>
            <person name="Barry K."/>
            <person name="Labutti K."/>
            <person name="Kuo R."/>
            <person name="Ohm R.A."/>
            <person name="Bhattacharya S.S."/>
            <person name="Shirouzu T."/>
            <person name="Yoshinaga Y."/>
            <person name="Martin F.M."/>
            <person name="Grigoriev I.V."/>
            <person name="Hibbett D.S."/>
        </authorList>
    </citation>
    <scope>NUCLEOTIDE SEQUENCE [LARGE SCALE GENOMIC DNA]</scope>
    <source>
        <strain evidence="2 3">CBS 109695</strain>
    </source>
</reference>
<evidence type="ECO:0008006" key="4">
    <source>
        <dbReference type="Google" id="ProtNLM"/>
    </source>
</evidence>
<accession>A0A166V5V6</accession>
<feature type="region of interest" description="Disordered" evidence="1">
    <location>
        <begin position="538"/>
        <end position="569"/>
    </location>
</feature>
<dbReference type="STRING" id="436010.A0A166V5V6"/>
<feature type="compositionally biased region" description="Low complexity" evidence="1">
    <location>
        <begin position="488"/>
        <end position="499"/>
    </location>
</feature>
<feature type="compositionally biased region" description="Polar residues" evidence="1">
    <location>
        <begin position="1"/>
        <end position="13"/>
    </location>
</feature>
<evidence type="ECO:0000256" key="1">
    <source>
        <dbReference type="SAM" id="MobiDB-lite"/>
    </source>
</evidence>
<dbReference type="EMBL" id="KV417486">
    <property type="protein sequence ID" value="KZP32379.1"/>
    <property type="molecule type" value="Genomic_DNA"/>
</dbReference>
<feature type="compositionally biased region" description="Low complexity" evidence="1">
    <location>
        <begin position="554"/>
        <end position="566"/>
    </location>
</feature>
<dbReference type="SUPFAM" id="SSF56112">
    <property type="entry name" value="Protein kinase-like (PK-like)"/>
    <property type="match status" value="1"/>
</dbReference>
<feature type="compositionally biased region" description="Acidic residues" evidence="1">
    <location>
        <begin position="641"/>
        <end position="650"/>
    </location>
</feature>
<dbReference type="OrthoDB" id="2687876at2759"/>
<dbReference type="Proteomes" id="UP000076532">
    <property type="component" value="Unassembled WGS sequence"/>
</dbReference>
<dbReference type="Gene3D" id="1.10.510.10">
    <property type="entry name" value="Transferase(Phosphotransferase) domain 1"/>
    <property type="match status" value="1"/>
</dbReference>
<gene>
    <name evidence="2" type="ORF">FIBSPDRAFT_925304</name>
</gene>
<protein>
    <recommendedName>
        <fullName evidence="4">Protein kinase domain-containing protein</fullName>
    </recommendedName>
</protein>
<sequence>MPPGASSLQHEPLSNTPSSSRTRARRSSRSINAINGHPSSSRYPATLSQPSSPSKMPSCTSPSSAFYQILTAPYRPLAIPTVTRRIPVTQDTASAIQAEQRSYISQGRWAWADGLTIEHSEELLSVTSSPICAITINKGTLGHQKITYVSKCWKSPPQDSFYSELELFRAEAYLLPLQGLVVPSIIGVHVLSGAISIAMELPHHSFWIEASPEMPPVLKQRCVNAFEKIHERGILHGDVELHHMIIGGDGRVTIVDFQNSRALISDSSVMLLGAEAMELKLEMRRVKYKLDYEGARQKELEKRNRAETGVARLKDTADPAVDAEAWAQGWANETADAIPARFVVPGQTPATVADEVRNFLESLDDVPPLPSLRAPLLDNGPRQVRFASEIASTRIFRAASSENAILSPVDISPSRKRKLSEPLPHYNTRSSKRLRSEQLAEDDEDEAPARRGLTADPLLLQYQNADPNDRDHFTPPRSPVDESIEGCSSQPSSSSQYPPIKTRDFAYEAYDGPKGYYTPYPLLESVMAMNRRRWIKQQAAGKRAGNVAQGEPGPSTSTTTPHSQQSLTDKHLRRLALGLGELSRPAAEARRPHASSSTAEQPGPPSFFDLPPDPSLFDPQPDPPSSSPLPKRKRGDREQEVGQDDFDEDDRLAKRARAVVRTGPNMLLPSAHSSYALPRHTARLPAASSEDQKLSHMGPRGHEFTPPPVRPSPQPRMGSKQAAVSSRLAFATLRRLAPAPNVAGMSRALPLARANGGTPAERQPERRTRRRLRSASPEPSSEDEVEAILDPSAVPASISSESSSSFAWIGFLLHWIQ</sequence>
<keyword evidence="3" id="KW-1185">Reference proteome</keyword>
<feature type="compositionally biased region" description="Pro residues" evidence="1">
    <location>
        <begin position="705"/>
        <end position="714"/>
    </location>
</feature>
<feature type="compositionally biased region" description="Low complexity" evidence="1">
    <location>
        <begin position="606"/>
        <end position="619"/>
    </location>
</feature>
<name>A0A166V5V6_9AGAM</name>
<feature type="region of interest" description="Disordered" evidence="1">
    <location>
        <begin position="750"/>
        <end position="787"/>
    </location>
</feature>
<evidence type="ECO:0000313" key="2">
    <source>
        <dbReference type="EMBL" id="KZP32379.1"/>
    </source>
</evidence>
<feature type="region of interest" description="Disordered" evidence="1">
    <location>
        <begin position="1"/>
        <end position="59"/>
    </location>
</feature>
<organism evidence="2 3">
    <name type="scientific">Athelia psychrophila</name>
    <dbReference type="NCBI Taxonomy" id="1759441"/>
    <lineage>
        <taxon>Eukaryota</taxon>
        <taxon>Fungi</taxon>
        <taxon>Dikarya</taxon>
        <taxon>Basidiomycota</taxon>
        <taxon>Agaricomycotina</taxon>
        <taxon>Agaricomycetes</taxon>
        <taxon>Agaricomycetidae</taxon>
        <taxon>Atheliales</taxon>
        <taxon>Atheliaceae</taxon>
        <taxon>Athelia</taxon>
    </lineage>
</organism>
<dbReference type="AlphaFoldDB" id="A0A166V5V6"/>